<feature type="transmembrane region" description="Helical" evidence="1">
    <location>
        <begin position="21"/>
        <end position="42"/>
    </location>
</feature>
<sequence length="173" mass="19418">MKSLERLVSDKASKLGNSFPCQICVVGFLCGICLTSLFLAALTSLGTFGLTAFSFSSVFPPCNSTSQVTNMDAVIDRKIKWKNKAEAEEDNDDDQMKILVSAWDNLLLNNEDYFKKQGINKSDVPDAPHLENCKERTRVRERLDTPIANQTFPSWVCFLLSSSLPSSRNYYDE</sequence>
<reference evidence="2 3" key="1">
    <citation type="journal article" date="2020" name="BMC Genomics">
        <title>Intraspecific diversification of the crop wild relative Brassica cretica Lam. using demographic model selection.</title>
        <authorList>
            <person name="Kioukis A."/>
            <person name="Michalopoulou V.A."/>
            <person name="Briers L."/>
            <person name="Pirintsos S."/>
            <person name="Studholme D.J."/>
            <person name="Pavlidis P."/>
            <person name="Sarris P.F."/>
        </authorList>
    </citation>
    <scope>NUCLEOTIDE SEQUENCE [LARGE SCALE GENOMIC DNA]</scope>
    <source>
        <strain evidence="3">cv. PFS-1207/04</strain>
    </source>
</reference>
<evidence type="ECO:0000313" key="3">
    <source>
        <dbReference type="Proteomes" id="UP000266723"/>
    </source>
</evidence>
<keyword evidence="1" id="KW-0812">Transmembrane</keyword>
<proteinExistence type="predicted"/>
<keyword evidence="1" id="KW-1133">Transmembrane helix</keyword>
<accession>A0ABQ7CUV3</accession>
<keyword evidence="1" id="KW-0472">Membrane</keyword>
<evidence type="ECO:0000313" key="2">
    <source>
        <dbReference type="EMBL" id="KAF3563706.1"/>
    </source>
</evidence>
<keyword evidence="3" id="KW-1185">Reference proteome</keyword>
<dbReference type="EMBL" id="QGKV02000759">
    <property type="protein sequence ID" value="KAF3563706.1"/>
    <property type="molecule type" value="Genomic_DNA"/>
</dbReference>
<protein>
    <submittedName>
        <fullName evidence="2">Uncharacterized protein</fullName>
    </submittedName>
</protein>
<name>A0ABQ7CUV3_BRACR</name>
<evidence type="ECO:0000256" key="1">
    <source>
        <dbReference type="SAM" id="Phobius"/>
    </source>
</evidence>
<comment type="caution">
    <text evidence="2">The sequence shown here is derived from an EMBL/GenBank/DDBJ whole genome shotgun (WGS) entry which is preliminary data.</text>
</comment>
<organism evidence="2 3">
    <name type="scientific">Brassica cretica</name>
    <name type="common">Mustard</name>
    <dbReference type="NCBI Taxonomy" id="69181"/>
    <lineage>
        <taxon>Eukaryota</taxon>
        <taxon>Viridiplantae</taxon>
        <taxon>Streptophyta</taxon>
        <taxon>Embryophyta</taxon>
        <taxon>Tracheophyta</taxon>
        <taxon>Spermatophyta</taxon>
        <taxon>Magnoliopsida</taxon>
        <taxon>eudicotyledons</taxon>
        <taxon>Gunneridae</taxon>
        <taxon>Pentapetalae</taxon>
        <taxon>rosids</taxon>
        <taxon>malvids</taxon>
        <taxon>Brassicales</taxon>
        <taxon>Brassicaceae</taxon>
        <taxon>Brassiceae</taxon>
        <taxon>Brassica</taxon>
    </lineage>
</organism>
<dbReference type="Proteomes" id="UP000266723">
    <property type="component" value="Unassembled WGS sequence"/>
</dbReference>
<gene>
    <name evidence="2" type="ORF">DY000_02011192</name>
</gene>